<sequence>MGIFSKSKNKEELVVVFDVGSSSVGGALFWMQKSGVPKIIFSIREPIILEDKINSDRFLFLTTKSLEIVASKISSKGIGAPKRVFCVLSSPWYASQTRTISLRKNTPFVFSLALANSLITKEINLFEEEHLKKEVDAGNKIIAIELKNMQTILNGYVSPKPLNQKVKELEIMVFISMSGEQVLEKIKEAISPYFNCDKIKFSSFMVASFTVVRDIFAHHENFLLIDIGGEVTDISLIKKEILRGSVSFPLGPNFMIRGVASELNCTLSEAKSFISLYKDGHATESTEQKLGPIISKLKSEWLTLFQESLVTLSNDISIPSVIFLTVDRDLADFFSETIKSEQLNQYALTESKFKVIFFGTEELHGAAVMERNVIRDPFLITEAIYINRFLR</sequence>
<organism evidence="1 2">
    <name type="scientific">Candidatus Nomurabacteria bacterium RIFCSPLOWO2_01_FULL_40_15</name>
    <dbReference type="NCBI Taxonomy" id="1801772"/>
    <lineage>
        <taxon>Bacteria</taxon>
        <taxon>Candidatus Nomuraibacteriota</taxon>
    </lineage>
</organism>
<evidence type="ECO:0008006" key="3">
    <source>
        <dbReference type="Google" id="ProtNLM"/>
    </source>
</evidence>
<dbReference type="Proteomes" id="UP000176814">
    <property type="component" value="Unassembled WGS sequence"/>
</dbReference>
<protein>
    <recommendedName>
        <fullName evidence="3">SHS2 domain-containing protein</fullName>
    </recommendedName>
</protein>
<name>A0A1F6X7T5_9BACT</name>
<evidence type="ECO:0000313" key="2">
    <source>
        <dbReference type="Proteomes" id="UP000176814"/>
    </source>
</evidence>
<evidence type="ECO:0000313" key="1">
    <source>
        <dbReference type="EMBL" id="OGI90186.1"/>
    </source>
</evidence>
<proteinExistence type="predicted"/>
<dbReference type="EMBL" id="MFUW01000020">
    <property type="protein sequence ID" value="OGI90186.1"/>
    <property type="molecule type" value="Genomic_DNA"/>
</dbReference>
<gene>
    <name evidence="1" type="ORF">A2911_02150</name>
</gene>
<dbReference type="AlphaFoldDB" id="A0A1F6X7T5"/>
<comment type="caution">
    <text evidence="1">The sequence shown here is derived from an EMBL/GenBank/DDBJ whole genome shotgun (WGS) entry which is preliminary data.</text>
</comment>
<reference evidence="1 2" key="1">
    <citation type="journal article" date="2016" name="Nat. Commun.">
        <title>Thousands of microbial genomes shed light on interconnected biogeochemical processes in an aquifer system.</title>
        <authorList>
            <person name="Anantharaman K."/>
            <person name="Brown C.T."/>
            <person name="Hug L.A."/>
            <person name="Sharon I."/>
            <person name="Castelle C.J."/>
            <person name="Probst A.J."/>
            <person name="Thomas B.C."/>
            <person name="Singh A."/>
            <person name="Wilkins M.J."/>
            <person name="Karaoz U."/>
            <person name="Brodie E.L."/>
            <person name="Williams K.H."/>
            <person name="Hubbard S.S."/>
            <person name="Banfield J.F."/>
        </authorList>
    </citation>
    <scope>NUCLEOTIDE SEQUENCE [LARGE SCALE GENOMIC DNA]</scope>
</reference>
<dbReference type="Gene3D" id="3.30.420.40">
    <property type="match status" value="1"/>
</dbReference>
<accession>A0A1F6X7T5</accession>
<dbReference type="InterPro" id="IPR043129">
    <property type="entry name" value="ATPase_NBD"/>
</dbReference>
<dbReference type="SUPFAM" id="SSF53067">
    <property type="entry name" value="Actin-like ATPase domain"/>
    <property type="match status" value="1"/>
</dbReference>